<dbReference type="SUPFAM" id="SSF54909">
    <property type="entry name" value="Dimeric alpha+beta barrel"/>
    <property type="match status" value="1"/>
</dbReference>
<evidence type="ECO:0000259" key="2">
    <source>
        <dbReference type="Pfam" id="PF03795"/>
    </source>
</evidence>
<proteinExistence type="inferred from homology"/>
<reference evidence="3" key="2">
    <citation type="submission" date="2020-09" db="EMBL/GenBank/DDBJ databases">
        <authorList>
            <person name="Sun Q."/>
            <person name="Zhou Y."/>
        </authorList>
    </citation>
    <scope>NUCLEOTIDE SEQUENCE</scope>
    <source>
        <strain evidence="3">CGMCC 1.15758</strain>
    </source>
</reference>
<dbReference type="AlphaFoldDB" id="A0A8J3E848"/>
<dbReference type="PANTHER" id="PTHR37828:SF1">
    <property type="entry name" value="YCII-RELATED DOMAIN-CONTAINING PROTEIN"/>
    <property type="match status" value="1"/>
</dbReference>
<accession>A0A8J3E848</accession>
<evidence type="ECO:0000313" key="3">
    <source>
        <dbReference type="EMBL" id="GGF88268.1"/>
    </source>
</evidence>
<dbReference type="Proteomes" id="UP000636949">
    <property type="component" value="Unassembled WGS sequence"/>
</dbReference>
<reference evidence="3" key="1">
    <citation type="journal article" date="2014" name="Int. J. Syst. Evol. Microbiol.">
        <title>Complete genome sequence of Corynebacterium casei LMG S-19264T (=DSM 44701T), isolated from a smear-ripened cheese.</title>
        <authorList>
            <consortium name="US DOE Joint Genome Institute (JGI-PGF)"/>
            <person name="Walter F."/>
            <person name="Albersmeier A."/>
            <person name="Kalinowski J."/>
            <person name="Ruckert C."/>
        </authorList>
    </citation>
    <scope>NUCLEOTIDE SEQUENCE</scope>
    <source>
        <strain evidence="3">CGMCC 1.15758</strain>
    </source>
</reference>
<protein>
    <recommendedName>
        <fullName evidence="2">YCII-related domain-containing protein</fullName>
    </recommendedName>
</protein>
<sequence length="103" mass="11676">MLTQVKSMKQTHIITITYTASTDMIDQIRPRHRSFLERGYEQGLFIASGPNSSRNGGIILATGDLDEIKALLQEDPFITEKVASYSYHSFDPVKYAEDFKAFI</sequence>
<comment type="similarity">
    <text evidence="1">Belongs to the YciI family.</text>
</comment>
<dbReference type="Pfam" id="PF03795">
    <property type="entry name" value="YCII"/>
    <property type="match status" value="1"/>
</dbReference>
<dbReference type="Gene3D" id="3.30.70.1060">
    <property type="entry name" value="Dimeric alpha+beta barrel"/>
    <property type="match status" value="1"/>
</dbReference>
<dbReference type="InterPro" id="IPR011008">
    <property type="entry name" value="Dimeric_a/b-barrel"/>
</dbReference>
<keyword evidence="4" id="KW-1185">Reference proteome</keyword>
<dbReference type="EMBL" id="BMJS01000001">
    <property type="protein sequence ID" value="GGF88268.1"/>
    <property type="molecule type" value="Genomic_DNA"/>
</dbReference>
<evidence type="ECO:0000313" key="4">
    <source>
        <dbReference type="Proteomes" id="UP000636949"/>
    </source>
</evidence>
<gene>
    <name evidence="3" type="ORF">GCM10010995_01910</name>
</gene>
<dbReference type="PANTHER" id="PTHR37828">
    <property type="entry name" value="GSR2449 PROTEIN"/>
    <property type="match status" value="1"/>
</dbReference>
<organism evidence="3 4">
    <name type="scientific">Cysteiniphilum litorale</name>
    <dbReference type="NCBI Taxonomy" id="2056700"/>
    <lineage>
        <taxon>Bacteria</taxon>
        <taxon>Pseudomonadati</taxon>
        <taxon>Pseudomonadota</taxon>
        <taxon>Gammaproteobacteria</taxon>
        <taxon>Thiotrichales</taxon>
        <taxon>Fastidiosibacteraceae</taxon>
        <taxon>Cysteiniphilum</taxon>
    </lineage>
</organism>
<evidence type="ECO:0000256" key="1">
    <source>
        <dbReference type="ARBA" id="ARBA00007689"/>
    </source>
</evidence>
<comment type="caution">
    <text evidence="3">The sequence shown here is derived from an EMBL/GenBank/DDBJ whole genome shotgun (WGS) entry which is preliminary data.</text>
</comment>
<dbReference type="InterPro" id="IPR005545">
    <property type="entry name" value="YCII"/>
</dbReference>
<feature type="domain" description="YCII-related" evidence="2">
    <location>
        <begin position="20"/>
        <end position="87"/>
    </location>
</feature>
<name>A0A8J3E848_9GAMM</name>